<feature type="signal peptide" evidence="1">
    <location>
        <begin position="1"/>
        <end position="20"/>
    </location>
</feature>
<organism evidence="2 3">
    <name type="scientific">Roseivivax sediminis</name>
    <dbReference type="NCBI Taxonomy" id="936889"/>
    <lineage>
        <taxon>Bacteria</taxon>
        <taxon>Pseudomonadati</taxon>
        <taxon>Pseudomonadota</taxon>
        <taxon>Alphaproteobacteria</taxon>
        <taxon>Rhodobacterales</taxon>
        <taxon>Roseobacteraceae</taxon>
        <taxon>Roseivivax</taxon>
    </lineage>
</organism>
<gene>
    <name evidence="2" type="ORF">SAMN04515678_12042</name>
</gene>
<dbReference type="Proteomes" id="UP000325289">
    <property type="component" value="Unassembled WGS sequence"/>
</dbReference>
<evidence type="ECO:0000313" key="2">
    <source>
        <dbReference type="EMBL" id="SFE87607.1"/>
    </source>
</evidence>
<dbReference type="AlphaFoldDB" id="A0A1I2E4F8"/>
<keyword evidence="1" id="KW-0732">Signal</keyword>
<evidence type="ECO:0000313" key="3">
    <source>
        <dbReference type="Proteomes" id="UP000325289"/>
    </source>
</evidence>
<protein>
    <submittedName>
        <fullName evidence="2">Uncharacterized protein</fullName>
    </submittedName>
</protein>
<feature type="chain" id="PRO_5009302200" evidence="1">
    <location>
        <begin position="21"/>
        <end position="166"/>
    </location>
</feature>
<evidence type="ECO:0000256" key="1">
    <source>
        <dbReference type="SAM" id="SignalP"/>
    </source>
</evidence>
<accession>A0A1I2E4F8</accession>
<proteinExistence type="predicted"/>
<dbReference type="EMBL" id="FOMS01000020">
    <property type="protein sequence ID" value="SFE87607.1"/>
    <property type="molecule type" value="Genomic_DNA"/>
</dbReference>
<keyword evidence="3" id="KW-1185">Reference proteome</keyword>
<name>A0A1I2E4F8_9RHOB</name>
<reference evidence="2 3" key="1">
    <citation type="submission" date="2016-10" db="EMBL/GenBank/DDBJ databases">
        <authorList>
            <person name="Varghese N."/>
            <person name="Submissions S."/>
        </authorList>
    </citation>
    <scope>NUCLEOTIDE SEQUENCE [LARGE SCALE GENOMIC DNA]</scope>
    <source>
        <strain evidence="3">YIM D21,KCTC 23444,ACCC 10710</strain>
    </source>
</reference>
<sequence>MLSRVIMVLAIVAAASGAHANEYGSATAAELTERAKSAVEAGQGGELLAIMKEMQRRRMFFFEGDEVLCRREPPKVGVLAKPGFNYGTARTAYQTFNKAQRVEDQDCTCPQAARSFQEFSVQFLGVTPERMTEAHMAKLREYNQDRKNTVADAYRTFRNTSCREEY</sequence>